<protein>
    <submittedName>
        <fullName evidence="1">Uncharacterized protein</fullName>
    </submittedName>
</protein>
<reference evidence="1" key="1">
    <citation type="journal article" date="2014" name="Front. Microbiol.">
        <title>High frequency of phylogenetically diverse reductive dehalogenase-homologous genes in deep subseafloor sedimentary metagenomes.</title>
        <authorList>
            <person name="Kawai M."/>
            <person name="Futagami T."/>
            <person name="Toyoda A."/>
            <person name="Takaki Y."/>
            <person name="Nishi S."/>
            <person name="Hori S."/>
            <person name="Arai W."/>
            <person name="Tsubouchi T."/>
            <person name="Morono Y."/>
            <person name="Uchiyama I."/>
            <person name="Ito T."/>
            <person name="Fujiyama A."/>
            <person name="Inagaki F."/>
            <person name="Takami H."/>
        </authorList>
    </citation>
    <scope>NUCLEOTIDE SEQUENCE</scope>
    <source>
        <strain evidence="1">Expedition CK06-06</strain>
    </source>
</reference>
<organism evidence="1">
    <name type="scientific">marine sediment metagenome</name>
    <dbReference type="NCBI Taxonomy" id="412755"/>
    <lineage>
        <taxon>unclassified sequences</taxon>
        <taxon>metagenomes</taxon>
        <taxon>ecological metagenomes</taxon>
    </lineage>
</organism>
<gene>
    <name evidence="1" type="ORF">S01H1_52134</name>
</gene>
<evidence type="ECO:0000313" key="1">
    <source>
        <dbReference type="EMBL" id="GAG27637.1"/>
    </source>
</evidence>
<proteinExistence type="predicted"/>
<name>X0WWR2_9ZZZZ</name>
<comment type="caution">
    <text evidence="1">The sequence shown here is derived from an EMBL/GenBank/DDBJ whole genome shotgun (WGS) entry which is preliminary data.</text>
</comment>
<accession>X0WWR2</accession>
<feature type="non-terminal residue" evidence="1">
    <location>
        <position position="1"/>
    </location>
</feature>
<dbReference type="EMBL" id="BARS01033685">
    <property type="protein sequence ID" value="GAG27637.1"/>
    <property type="molecule type" value="Genomic_DNA"/>
</dbReference>
<sequence length="75" mass="7972">VQFVSGELADLAAAILAKDFTVLPFISATNNADSGTSEFRSLRIDTGAKVWARSICPGQNAPTINLYIGVHEYTG</sequence>
<dbReference type="AlphaFoldDB" id="X0WWR2"/>